<evidence type="ECO:0000313" key="4">
    <source>
        <dbReference type="Proteomes" id="UP000466345"/>
    </source>
</evidence>
<dbReference type="PANTHER" id="PTHR33055">
    <property type="entry name" value="TRANSPOSASE FOR INSERTION SEQUENCE ELEMENT IS1111A"/>
    <property type="match status" value="1"/>
</dbReference>
<organism evidence="3 4">
    <name type="scientific">Streptomyces smaragdinus</name>
    <dbReference type="NCBI Taxonomy" id="2585196"/>
    <lineage>
        <taxon>Bacteria</taxon>
        <taxon>Bacillati</taxon>
        <taxon>Actinomycetota</taxon>
        <taxon>Actinomycetes</taxon>
        <taxon>Kitasatosporales</taxon>
        <taxon>Streptomycetaceae</taxon>
        <taxon>Streptomyces</taxon>
    </lineage>
</organism>
<dbReference type="Pfam" id="PF02371">
    <property type="entry name" value="Transposase_20"/>
    <property type="match status" value="1"/>
</dbReference>
<dbReference type="AlphaFoldDB" id="A0A7K0CTV3"/>
<accession>A0A7K0CTV3</accession>
<keyword evidence="4" id="KW-1185">Reference proteome</keyword>
<dbReference type="Proteomes" id="UP000466345">
    <property type="component" value="Unassembled WGS sequence"/>
</dbReference>
<dbReference type="EMBL" id="WEGJ01000089">
    <property type="protein sequence ID" value="MQY16916.1"/>
    <property type="molecule type" value="Genomic_DNA"/>
</dbReference>
<dbReference type="PANTHER" id="PTHR33055:SF3">
    <property type="entry name" value="PUTATIVE TRANSPOSASE FOR IS117-RELATED"/>
    <property type="match status" value="1"/>
</dbReference>
<evidence type="ECO:0000256" key="1">
    <source>
        <dbReference type="SAM" id="MobiDB-lite"/>
    </source>
</evidence>
<feature type="region of interest" description="Disordered" evidence="1">
    <location>
        <begin position="291"/>
        <end position="312"/>
    </location>
</feature>
<name>A0A7K0CTV3_9ACTN</name>
<feature type="compositionally biased region" description="Low complexity" evidence="1">
    <location>
        <begin position="291"/>
        <end position="304"/>
    </location>
</feature>
<gene>
    <name evidence="3" type="ORF">SRB5_71200</name>
</gene>
<evidence type="ECO:0000313" key="3">
    <source>
        <dbReference type="EMBL" id="MQY16916.1"/>
    </source>
</evidence>
<comment type="caution">
    <text evidence="3">The sequence shown here is derived from an EMBL/GenBank/DDBJ whole genome shotgun (WGS) entry which is preliminary data.</text>
</comment>
<reference evidence="3 4" key="1">
    <citation type="submission" date="2019-10" db="EMBL/GenBank/DDBJ databases">
        <title>Streptomyces smaragdinus sp. nov. and Streptomyces fabii sp. nov., isolated from the gut of fungus growing-termite Macrotermes natalensis.</title>
        <authorList>
            <person name="Schwitalla J."/>
            <person name="Benndorf R."/>
            <person name="Martin K."/>
            <person name="De Beer W."/>
            <person name="Kaster A.-K."/>
            <person name="Vollmers J."/>
            <person name="Poulsen M."/>
            <person name="Beemelmanns C."/>
        </authorList>
    </citation>
    <scope>NUCLEOTIDE SEQUENCE [LARGE SCALE GENOMIC DNA]</scope>
    <source>
        <strain evidence="3 4">RB5</strain>
    </source>
</reference>
<evidence type="ECO:0000259" key="2">
    <source>
        <dbReference type="Pfam" id="PF02371"/>
    </source>
</evidence>
<sequence length="312" mass="34338">MHITLYSVVHSEEYADNQQVNDLDRRIEACFRRHEHAEIITSLPGTGPLLGAEFLACTGGDMTLFGTPDRLAALAGVAPTPRDSGRISGNLRRPRRYHRGLQRISYQSALISIRCCPESIAFYDRKRAEGKRHIQAVLSLARRRVNVLRALLRDGRRYEPAPPVAARQSLWGIVSPAKYLAALRSMSRSVAGLRSLASSSATRASSCRIRSSRLRGRRRFFRGCGPSGTCPAEQPVRGACGRAAPTRAGWPGRCPGRRRSLCRLPRVWTRISHGIGPELVRVVLQRHRRSLASSGSSRSSISVSTTQGEAPG</sequence>
<dbReference type="InterPro" id="IPR047650">
    <property type="entry name" value="Transpos_IS110"/>
</dbReference>
<dbReference type="GO" id="GO:0004803">
    <property type="term" value="F:transposase activity"/>
    <property type="evidence" value="ECO:0007669"/>
    <property type="project" value="InterPro"/>
</dbReference>
<dbReference type="InterPro" id="IPR003346">
    <property type="entry name" value="Transposase_20"/>
</dbReference>
<feature type="domain" description="Transposase IS116/IS110/IS902 C-terminal" evidence="2">
    <location>
        <begin position="37"/>
        <end position="123"/>
    </location>
</feature>
<dbReference type="GO" id="GO:0006313">
    <property type="term" value="P:DNA transposition"/>
    <property type="evidence" value="ECO:0007669"/>
    <property type="project" value="InterPro"/>
</dbReference>
<proteinExistence type="predicted"/>
<dbReference type="GO" id="GO:0003677">
    <property type="term" value="F:DNA binding"/>
    <property type="evidence" value="ECO:0007669"/>
    <property type="project" value="InterPro"/>
</dbReference>
<protein>
    <recommendedName>
        <fullName evidence="2">Transposase IS116/IS110/IS902 C-terminal domain-containing protein</fullName>
    </recommendedName>
</protein>